<keyword evidence="4 14" id="KW-0436">Ligase</keyword>
<feature type="compositionally biased region" description="Polar residues" evidence="16">
    <location>
        <begin position="73"/>
        <end position="87"/>
    </location>
</feature>
<evidence type="ECO:0000256" key="16">
    <source>
        <dbReference type="SAM" id="MobiDB-lite"/>
    </source>
</evidence>
<name>A0A1L8CKY9_9PROT</name>
<dbReference type="InterPro" id="IPR033136">
    <property type="entry name" value="DNA_ligase_CS"/>
</dbReference>
<dbReference type="Pfam" id="PF03119">
    <property type="entry name" value="DNA_ligase_ZBD"/>
    <property type="match status" value="1"/>
</dbReference>
<keyword evidence="11 14" id="KW-0234">DNA repair</keyword>
<dbReference type="Proteomes" id="UP000231632">
    <property type="component" value="Unassembled WGS sequence"/>
</dbReference>
<dbReference type="FunFam" id="2.40.50.140:FF:000012">
    <property type="entry name" value="DNA ligase"/>
    <property type="match status" value="1"/>
</dbReference>
<dbReference type="GO" id="GO:0003911">
    <property type="term" value="F:DNA ligase (NAD+) activity"/>
    <property type="evidence" value="ECO:0007669"/>
    <property type="project" value="UniProtKB-UniRule"/>
</dbReference>
<feature type="binding site" evidence="14">
    <location>
        <position position="128"/>
    </location>
    <ligand>
        <name>NAD(+)</name>
        <dbReference type="ChEBI" id="CHEBI:57540"/>
    </ligand>
</feature>
<evidence type="ECO:0000256" key="14">
    <source>
        <dbReference type="HAMAP-Rule" id="MF_01588"/>
    </source>
</evidence>
<dbReference type="InterPro" id="IPR013840">
    <property type="entry name" value="DNAligase_N"/>
</dbReference>
<keyword evidence="7 14" id="KW-0227">DNA damage</keyword>
<dbReference type="PROSITE" id="PS01056">
    <property type="entry name" value="DNA_LIGASE_N2"/>
    <property type="match status" value="1"/>
</dbReference>
<organism evidence="18 19">
    <name type="scientific">Mariprofundus micogutta</name>
    <dbReference type="NCBI Taxonomy" id="1921010"/>
    <lineage>
        <taxon>Bacteria</taxon>
        <taxon>Pseudomonadati</taxon>
        <taxon>Pseudomonadota</taxon>
        <taxon>Candidatius Mariprofundia</taxon>
        <taxon>Mariprofundales</taxon>
        <taxon>Mariprofundaceae</taxon>
        <taxon>Mariprofundus</taxon>
    </lineage>
</organism>
<dbReference type="PANTHER" id="PTHR23389:SF9">
    <property type="entry name" value="DNA LIGASE"/>
    <property type="match status" value="1"/>
</dbReference>
<dbReference type="Pfam" id="PF01653">
    <property type="entry name" value="DNA_ligase_aden"/>
    <property type="match status" value="1"/>
</dbReference>
<dbReference type="GO" id="GO:0005829">
    <property type="term" value="C:cytosol"/>
    <property type="evidence" value="ECO:0007669"/>
    <property type="project" value="TreeGrafter"/>
</dbReference>
<comment type="cofactor">
    <cofactor evidence="14">
        <name>Mg(2+)</name>
        <dbReference type="ChEBI" id="CHEBI:18420"/>
    </cofactor>
    <cofactor evidence="14">
        <name>Mn(2+)</name>
        <dbReference type="ChEBI" id="CHEBI:29035"/>
    </cofactor>
</comment>
<dbReference type="InterPro" id="IPR001357">
    <property type="entry name" value="BRCT_dom"/>
</dbReference>
<feature type="region of interest" description="Disordered" evidence="16">
    <location>
        <begin position="68"/>
        <end position="87"/>
    </location>
</feature>
<evidence type="ECO:0000256" key="5">
    <source>
        <dbReference type="ARBA" id="ARBA00022705"/>
    </source>
</evidence>
<keyword evidence="5 14" id="KW-0235">DNA replication</keyword>
<dbReference type="Pfam" id="PF12826">
    <property type="entry name" value="HHH_2"/>
    <property type="match status" value="1"/>
</dbReference>
<dbReference type="SUPFAM" id="SSF47781">
    <property type="entry name" value="RuvA domain 2-like"/>
    <property type="match status" value="1"/>
</dbReference>
<dbReference type="InterPro" id="IPR012340">
    <property type="entry name" value="NA-bd_OB-fold"/>
</dbReference>
<dbReference type="HAMAP" id="MF_01588">
    <property type="entry name" value="DNA_ligase_A"/>
    <property type="match status" value="1"/>
</dbReference>
<feature type="binding site" evidence="14">
    <location>
        <position position="425"/>
    </location>
    <ligand>
        <name>Zn(2+)</name>
        <dbReference type="ChEBI" id="CHEBI:29105"/>
    </ligand>
</feature>
<feature type="active site" description="N6-AMP-lysine intermediate" evidence="14">
    <location>
        <position position="130"/>
    </location>
</feature>
<comment type="caution">
    <text evidence="14">Lacks conserved residue(s) required for the propagation of feature annotation.</text>
</comment>
<evidence type="ECO:0000256" key="15">
    <source>
        <dbReference type="RuleBase" id="RU000618"/>
    </source>
</evidence>
<comment type="catalytic activity">
    <reaction evidence="12 14 15">
        <text>NAD(+) + (deoxyribonucleotide)n-3'-hydroxyl + 5'-phospho-(deoxyribonucleotide)m = (deoxyribonucleotide)n+m + AMP + beta-nicotinamide D-nucleotide.</text>
        <dbReference type="EC" id="6.5.1.2"/>
    </reaction>
</comment>
<evidence type="ECO:0000256" key="7">
    <source>
        <dbReference type="ARBA" id="ARBA00022763"/>
    </source>
</evidence>
<dbReference type="PROSITE" id="PS01055">
    <property type="entry name" value="DNA_LIGASE_N1"/>
    <property type="match status" value="1"/>
</dbReference>
<dbReference type="InterPro" id="IPR001679">
    <property type="entry name" value="DNA_ligase"/>
</dbReference>
<dbReference type="SMART" id="SM00278">
    <property type="entry name" value="HhH1"/>
    <property type="match status" value="4"/>
</dbReference>
<dbReference type="PROSITE" id="PS50172">
    <property type="entry name" value="BRCT"/>
    <property type="match status" value="1"/>
</dbReference>
<dbReference type="InterPro" id="IPR003583">
    <property type="entry name" value="Hlx-hairpin-Hlx_DNA-bd_motif"/>
</dbReference>
<proteinExistence type="inferred from homology"/>
<keyword evidence="6 14" id="KW-0479">Metal-binding</keyword>
<feature type="binding site" evidence="14">
    <location>
        <position position="305"/>
    </location>
    <ligand>
        <name>NAD(+)</name>
        <dbReference type="ChEBI" id="CHEBI:57540"/>
    </ligand>
</feature>
<feature type="binding site" evidence="14">
    <location>
        <position position="422"/>
    </location>
    <ligand>
        <name>Zn(2+)</name>
        <dbReference type="ChEBI" id="CHEBI:29105"/>
    </ligand>
</feature>
<dbReference type="EMBL" id="BDFD01000003">
    <property type="protein sequence ID" value="GAV19571.1"/>
    <property type="molecule type" value="Genomic_DNA"/>
</dbReference>
<dbReference type="Gene3D" id="3.40.50.10190">
    <property type="entry name" value="BRCT domain"/>
    <property type="match status" value="1"/>
</dbReference>
<gene>
    <name evidence="14" type="primary">ligA</name>
    <name evidence="18" type="ORF">MMIC_P0518</name>
</gene>
<keyword evidence="19" id="KW-1185">Reference proteome</keyword>
<dbReference type="GO" id="GO:0003677">
    <property type="term" value="F:DNA binding"/>
    <property type="evidence" value="ECO:0007669"/>
    <property type="project" value="InterPro"/>
</dbReference>
<dbReference type="SMART" id="SM00292">
    <property type="entry name" value="BRCT"/>
    <property type="match status" value="1"/>
</dbReference>
<evidence type="ECO:0000256" key="8">
    <source>
        <dbReference type="ARBA" id="ARBA00022833"/>
    </source>
</evidence>
<protein>
    <recommendedName>
        <fullName evidence="3 14">DNA ligase</fullName>
        <ecNumber evidence="2 14">6.5.1.2</ecNumber>
    </recommendedName>
    <alternativeName>
        <fullName evidence="14">Polydeoxyribonucleotide synthase [NAD(+)]</fullName>
    </alternativeName>
</protein>
<evidence type="ECO:0000256" key="9">
    <source>
        <dbReference type="ARBA" id="ARBA00022842"/>
    </source>
</evidence>
<dbReference type="InterPro" id="IPR018239">
    <property type="entry name" value="DNA_ligase_AS"/>
</dbReference>
<dbReference type="InterPro" id="IPR036420">
    <property type="entry name" value="BRCT_dom_sf"/>
</dbReference>
<dbReference type="AlphaFoldDB" id="A0A1L8CKY9"/>
<dbReference type="InterPro" id="IPR041663">
    <property type="entry name" value="DisA/LigA_HHH"/>
</dbReference>
<dbReference type="Gene3D" id="1.10.150.20">
    <property type="entry name" value="5' to 3' exonuclease, C-terminal subdomain"/>
    <property type="match status" value="2"/>
</dbReference>
<sequence length="704" mass="78005">MGSSVEKVSQIIAETDQDALKQRINVLRTELTEHNYRYYILDAPMITDAEYDRLLRELTTLETELAEPVPADSPTQTVGAPPSSTFQSRKHGEQLLSLKDVFDKDAVESFVQRCKKEVIDDELHFIVEPKVDGLAVNLRYEQGVLTVAATRGDGTTGEDVTDNVRTISDIPWQLNTDGFPVPDVLEVRGEVYMSKQAFAELNERQDTEGLVLFANPRNAAAGSLRQLNAKVTAKRRLCFFAYGAGIGGRVLASSQSSLLERLNSFGFAVQETVLVNSVNALLDRYQVLLEKRSVMPYEIDGVVYKLDEFLSQDTIGADARYPRWAVAHKFPAEEVETTVKEIIWQVGRTGKITPVADMEPVKVGGVTVSRATLHNLQEMTRKDIRANDKVVIRRAGDVIPEVVRLYEFGNNRGLPSSAPKKCPVCNAHSERNELEADIYCSGGLSCSAQLKQRLKHFVSRGCMDIDSMGAKLIEMLVDEPGDSKLKLYSIDQIYRIDFDALVGRKGFGEKKISALKKAVEASKARPLSKFIFALGIRQVGEVTAFSLAKRFGCIERVRDASLEELQSIEDVGPEVAKSIKSFFEEDHNIRVLESFRTNGLWPKEIEATSNLVDNPFKGKTIVVTGTLEKMSRSDAKERLRSLGAKPAGSVSKNTDLVIAGPGAGSKLDQANKLGVKVIDETEFLSLLEEEQISEPEEPKQDVLL</sequence>
<feature type="binding site" evidence="14">
    <location>
        <position position="329"/>
    </location>
    <ligand>
        <name>NAD(+)</name>
        <dbReference type="ChEBI" id="CHEBI:57540"/>
    </ligand>
</feature>
<evidence type="ECO:0000256" key="10">
    <source>
        <dbReference type="ARBA" id="ARBA00023027"/>
    </source>
</evidence>
<dbReference type="GO" id="GO:0006281">
    <property type="term" value="P:DNA repair"/>
    <property type="evidence" value="ECO:0007669"/>
    <property type="project" value="UniProtKB-KW"/>
</dbReference>
<keyword evidence="10 14" id="KW-0520">NAD</keyword>
<evidence type="ECO:0000313" key="18">
    <source>
        <dbReference type="EMBL" id="GAV19571.1"/>
    </source>
</evidence>
<dbReference type="FunFam" id="1.10.150.20:FF:000006">
    <property type="entry name" value="DNA ligase"/>
    <property type="match status" value="1"/>
</dbReference>
<dbReference type="NCBIfam" id="TIGR00575">
    <property type="entry name" value="dnlj"/>
    <property type="match status" value="1"/>
</dbReference>
<evidence type="ECO:0000256" key="4">
    <source>
        <dbReference type="ARBA" id="ARBA00022598"/>
    </source>
</evidence>
<dbReference type="PANTHER" id="PTHR23389">
    <property type="entry name" value="CHROMOSOME TRANSMISSION FIDELITY FACTOR 18"/>
    <property type="match status" value="1"/>
</dbReference>
<dbReference type="SUPFAM" id="SSF52113">
    <property type="entry name" value="BRCT domain"/>
    <property type="match status" value="1"/>
</dbReference>
<feature type="domain" description="BRCT" evidence="17">
    <location>
        <begin position="611"/>
        <end position="697"/>
    </location>
</feature>
<dbReference type="EC" id="6.5.1.2" evidence="2 14"/>
<dbReference type="Pfam" id="PF00533">
    <property type="entry name" value="BRCT"/>
    <property type="match status" value="1"/>
</dbReference>
<dbReference type="PIRSF" id="PIRSF001604">
    <property type="entry name" value="LigA"/>
    <property type="match status" value="1"/>
</dbReference>
<dbReference type="Gene3D" id="3.30.470.30">
    <property type="entry name" value="DNA ligase/mRNA capping enzyme"/>
    <property type="match status" value="1"/>
</dbReference>
<keyword evidence="9 14" id="KW-0460">Magnesium</keyword>
<accession>A0A1L8CKY9</accession>
<evidence type="ECO:0000256" key="3">
    <source>
        <dbReference type="ARBA" id="ARBA00013308"/>
    </source>
</evidence>
<keyword evidence="8 14" id="KW-0862">Zinc</keyword>
<dbReference type="NCBIfam" id="NF005932">
    <property type="entry name" value="PRK07956.1"/>
    <property type="match status" value="1"/>
</dbReference>
<dbReference type="GO" id="GO:0046872">
    <property type="term" value="F:metal ion binding"/>
    <property type="evidence" value="ECO:0007669"/>
    <property type="project" value="UniProtKB-KW"/>
</dbReference>
<comment type="caution">
    <text evidence="18">The sequence shown here is derived from an EMBL/GenBank/DDBJ whole genome shotgun (WGS) entry which is preliminary data.</text>
</comment>
<dbReference type="SUPFAM" id="SSF50249">
    <property type="entry name" value="Nucleic acid-binding proteins"/>
    <property type="match status" value="1"/>
</dbReference>
<evidence type="ECO:0000256" key="12">
    <source>
        <dbReference type="ARBA" id="ARBA00034005"/>
    </source>
</evidence>
<dbReference type="GO" id="GO:0006260">
    <property type="term" value="P:DNA replication"/>
    <property type="evidence" value="ECO:0007669"/>
    <property type="project" value="UniProtKB-KW"/>
</dbReference>
<dbReference type="CDD" id="cd00114">
    <property type="entry name" value="LIGANc"/>
    <property type="match status" value="1"/>
</dbReference>
<dbReference type="Pfam" id="PF03120">
    <property type="entry name" value="OB_DNA_ligase"/>
    <property type="match status" value="1"/>
</dbReference>
<dbReference type="InterPro" id="IPR010994">
    <property type="entry name" value="RuvA_2-like"/>
</dbReference>
<dbReference type="SMART" id="SM00532">
    <property type="entry name" value="LIGANc"/>
    <property type="match status" value="1"/>
</dbReference>
<reference evidence="18 19" key="1">
    <citation type="journal article" date="2017" name="Arch. Microbiol.">
        <title>Mariprofundus micogutta sp. nov., a novel iron-oxidizing zetaproteobacterium isolated from a deep-sea hydrothermal field at the Bayonnaise knoll of the Izu-Ogasawara arc, and a description of Mariprofundales ord. nov. and Zetaproteobacteria classis nov.</title>
        <authorList>
            <person name="Makita H."/>
            <person name="Tanaka E."/>
            <person name="Mitsunobu S."/>
            <person name="Miyazaki M."/>
            <person name="Nunoura T."/>
            <person name="Uematsu K."/>
            <person name="Takaki Y."/>
            <person name="Nishi S."/>
            <person name="Shimamura S."/>
            <person name="Takai K."/>
        </authorList>
    </citation>
    <scope>NUCLEOTIDE SEQUENCE [LARGE SCALE GENOMIC DNA]</scope>
    <source>
        <strain evidence="18 19">ET2</strain>
    </source>
</reference>
<feature type="binding site" evidence="14">
    <location>
        <begin position="48"/>
        <end position="52"/>
    </location>
    <ligand>
        <name>NAD(+)</name>
        <dbReference type="ChEBI" id="CHEBI:57540"/>
    </ligand>
</feature>
<evidence type="ECO:0000313" key="19">
    <source>
        <dbReference type="Proteomes" id="UP000231632"/>
    </source>
</evidence>
<dbReference type="Gene3D" id="1.10.287.610">
    <property type="entry name" value="Helix hairpin bin"/>
    <property type="match status" value="1"/>
</dbReference>
<evidence type="ECO:0000256" key="13">
    <source>
        <dbReference type="ARBA" id="ARBA00060881"/>
    </source>
</evidence>
<evidence type="ECO:0000256" key="11">
    <source>
        <dbReference type="ARBA" id="ARBA00023204"/>
    </source>
</evidence>
<evidence type="ECO:0000259" key="17">
    <source>
        <dbReference type="PROSITE" id="PS50172"/>
    </source>
</evidence>
<dbReference type="STRING" id="1921010.MMIC_P0518"/>
<dbReference type="InterPro" id="IPR004150">
    <property type="entry name" value="NAD_DNA_ligase_OB"/>
</dbReference>
<feature type="binding site" evidence="14">
    <location>
        <position position="446"/>
    </location>
    <ligand>
        <name>Zn(2+)</name>
        <dbReference type="ChEBI" id="CHEBI:29105"/>
    </ligand>
</feature>
<evidence type="ECO:0000256" key="2">
    <source>
        <dbReference type="ARBA" id="ARBA00012722"/>
    </source>
</evidence>
<feature type="binding site" evidence="14">
    <location>
        <position position="151"/>
    </location>
    <ligand>
        <name>NAD(+)</name>
        <dbReference type="ChEBI" id="CHEBI:57540"/>
    </ligand>
</feature>
<keyword evidence="14" id="KW-0464">Manganese</keyword>
<comment type="function">
    <text evidence="1 14">DNA ligase that catalyzes the formation of phosphodiester linkages between 5'-phosphoryl and 3'-hydroxyl groups in double-stranded DNA using NAD as a coenzyme and as the energy source for the reaction. It is essential for DNA replication and repair of damaged DNA.</text>
</comment>
<dbReference type="CDD" id="cd17748">
    <property type="entry name" value="BRCT_DNA_ligase_like"/>
    <property type="match status" value="1"/>
</dbReference>
<dbReference type="SUPFAM" id="SSF56091">
    <property type="entry name" value="DNA ligase/mRNA capping enzyme, catalytic domain"/>
    <property type="match status" value="1"/>
</dbReference>
<dbReference type="InterPro" id="IPR004149">
    <property type="entry name" value="Znf_DNAligase_C4"/>
</dbReference>
<feature type="binding site" evidence="14">
    <location>
        <begin position="97"/>
        <end position="98"/>
    </location>
    <ligand>
        <name>NAD(+)</name>
        <dbReference type="ChEBI" id="CHEBI:57540"/>
    </ligand>
</feature>
<feature type="binding site" evidence="14">
    <location>
        <position position="190"/>
    </location>
    <ligand>
        <name>NAD(+)</name>
        <dbReference type="ChEBI" id="CHEBI:57540"/>
    </ligand>
</feature>
<dbReference type="Gene3D" id="2.40.50.140">
    <property type="entry name" value="Nucleic acid-binding proteins"/>
    <property type="match status" value="1"/>
</dbReference>
<comment type="similarity">
    <text evidence="13 14">Belongs to the NAD-dependent DNA ligase family. LigA subfamily.</text>
</comment>
<evidence type="ECO:0000256" key="1">
    <source>
        <dbReference type="ARBA" id="ARBA00004067"/>
    </source>
</evidence>
<dbReference type="Gene3D" id="6.20.10.30">
    <property type="match status" value="1"/>
</dbReference>
<dbReference type="InterPro" id="IPR013839">
    <property type="entry name" value="DNAligase_adenylation"/>
</dbReference>
<evidence type="ECO:0000256" key="6">
    <source>
        <dbReference type="ARBA" id="ARBA00022723"/>
    </source>
</evidence>